<accession>A0ABN9XZB7</accession>
<gene>
    <name evidence="1" type="ORF">PCOR1329_LOCUS81035</name>
</gene>
<proteinExistence type="predicted"/>
<dbReference type="Proteomes" id="UP001189429">
    <property type="component" value="Unassembled WGS sequence"/>
</dbReference>
<sequence>MRPGYLPQILSGPIAAGLLALSTRRQPCPAPLGPPSCPETCAEAPPCVCPGAPACVCPEPAACPLTKLGWEEVLIRYDGGDAYHERVAPWPQTHAIWVILTPEFDMCSEMIDGSESVDGVVRIVGLRSCGRLPRLDKPAYRFKQALDLDTLKGYAREGRPSAARPALQDGAAAGDPPIEVADVVMPNREAAGSDAGAAPALAAVGDDASPAHPQAGPLDMPRGHAWVLMEGGRADNLGDELVLGPGGL</sequence>
<keyword evidence="2" id="KW-1185">Reference proteome</keyword>
<protein>
    <submittedName>
        <fullName evidence="1">Uncharacterized protein</fullName>
    </submittedName>
</protein>
<name>A0ABN9XZB7_9DINO</name>
<dbReference type="EMBL" id="CAUYUJ010021531">
    <property type="protein sequence ID" value="CAK0905287.1"/>
    <property type="molecule type" value="Genomic_DNA"/>
</dbReference>
<comment type="caution">
    <text evidence="1">The sequence shown here is derived from an EMBL/GenBank/DDBJ whole genome shotgun (WGS) entry which is preliminary data.</text>
</comment>
<organism evidence="1 2">
    <name type="scientific">Prorocentrum cordatum</name>
    <dbReference type="NCBI Taxonomy" id="2364126"/>
    <lineage>
        <taxon>Eukaryota</taxon>
        <taxon>Sar</taxon>
        <taxon>Alveolata</taxon>
        <taxon>Dinophyceae</taxon>
        <taxon>Prorocentrales</taxon>
        <taxon>Prorocentraceae</taxon>
        <taxon>Prorocentrum</taxon>
    </lineage>
</organism>
<feature type="non-terminal residue" evidence="1">
    <location>
        <position position="248"/>
    </location>
</feature>
<evidence type="ECO:0000313" key="2">
    <source>
        <dbReference type="Proteomes" id="UP001189429"/>
    </source>
</evidence>
<evidence type="ECO:0000313" key="1">
    <source>
        <dbReference type="EMBL" id="CAK0905287.1"/>
    </source>
</evidence>
<reference evidence="1" key="1">
    <citation type="submission" date="2023-10" db="EMBL/GenBank/DDBJ databases">
        <authorList>
            <person name="Chen Y."/>
            <person name="Shah S."/>
            <person name="Dougan E. K."/>
            <person name="Thang M."/>
            <person name="Chan C."/>
        </authorList>
    </citation>
    <scope>NUCLEOTIDE SEQUENCE [LARGE SCALE GENOMIC DNA]</scope>
</reference>